<accession>M1VZS1</accession>
<gene>
    <name evidence="1" type="ORF">CPUR_03210</name>
</gene>
<dbReference type="HOGENOM" id="CLU_2542392_0_0_1"/>
<reference evidence="1 2" key="1">
    <citation type="journal article" date="2013" name="PLoS Genet.">
        <title>Plant-symbiotic fungi as chemical engineers: Multi-genome analysis of the Clavicipitaceae reveals dynamics of alkaloid loci.</title>
        <authorList>
            <person name="Schardl C.L."/>
            <person name="Young C.A."/>
            <person name="Hesse U."/>
            <person name="Amyotte S.G."/>
            <person name="Andreeva K."/>
            <person name="Calie P.J."/>
            <person name="Fleetwood D.J."/>
            <person name="Haws D.C."/>
            <person name="Moore N."/>
            <person name="Oeser B."/>
            <person name="Panaccione D.G."/>
            <person name="Schweri K.K."/>
            <person name="Voisey C.R."/>
            <person name="Farman M.L."/>
            <person name="Jaromczyk J.W."/>
            <person name="Roe B.A."/>
            <person name="O'Sullivan D.M."/>
            <person name="Scott B."/>
            <person name="Tudzynski P."/>
            <person name="An Z."/>
            <person name="Arnaoudova E.G."/>
            <person name="Bullock C.T."/>
            <person name="Charlton N.D."/>
            <person name="Chen L."/>
            <person name="Cox M."/>
            <person name="Dinkins R.D."/>
            <person name="Florea S."/>
            <person name="Glenn A.E."/>
            <person name="Gordon A."/>
            <person name="Gueldener U."/>
            <person name="Harris D.R."/>
            <person name="Hollin W."/>
            <person name="Jaromczyk J."/>
            <person name="Johnson R.D."/>
            <person name="Khan A.K."/>
            <person name="Leistner E."/>
            <person name="Leuchtmann A."/>
            <person name="Li C."/>
            <person name="Liu J."/>
            <person name="Liu J."/>
            <person name="Liu M."/>
            <person name="Mace W."/>
            <person name="Machado C."/>
            <person name="Nagabhyru P."/>
            <person name="Pan J."/>
            <person name="Schmid J."/>
            <person name="Sugawara K."/>
            <person name="Steiner U."/>
            <person name="Takach J.E."/>
            <person name="Tanaka E."/>
            <person name="Webb J.S."/>
            <person name="Wilson E.V."/>
            <person name="Wiseman J.L."/>
            <person name="Yoshida R."/>
            <person name="Zeng Z."/>
        </authorList>
    </citation>
    <scope>NUCLEOTIDE SEQUENCE [LARGE SCALE GENOMIC DNA]</scope>
    <source>
        <strain evidence="1 2">20.1</strain>
    </source>
</reference>
<dbReference type="EMBL" id="CAGA01000190">
    <property type="protein sequence ID" value="CCE35223.1"/>
    <property type="molecule type" value="Genomic_DNA"/>
</dbReference>
<keyword evidence="2" id="KW-1185">Reference proteome</keyword>
<protein>
    <submittedName>
        <fullName evidence="1">Uncharacterized protein</fullName>
    </submittedName>
</protein>
<name>M1VZS1_CLAP2</name>
<evidence type="ECO:0000313" key="2">
    <source>
        <dbReference type="Proteomes" id="UP000016801"/>
    </source>
</evidence>
<sequence>MLPNVRISYIRHNISRQIPRPQIGIRMALSLLARSSVRPSVCLPSALYVTLRNLCFYSSHACLLPSAPSPPTQPSARNVILQI</sequence>
<evidence type="ECO:0000313" key="1">
    <source>
        <dbReference type="EMBL" id="CCE35223.1"/>
    </source>
</evidence>
<proteinExistence type="predicted"/>
<dbReference type="Proteomes" id="UP000016801">
    <property type="component" value="Unassembled WGS sequence"/>
</dbReference>
<dbReference type="VEuPathDB" id="FungiDB:CPUR_03210"/>
<dbReference type="AlphaFoldDB" id="M1VZS1"/>
<organism evidence="1 2">
    <name type="scientific">Claviceps purpurea (strain 20.1)</name>
    <name type="common">Ergot fungus</name>
    <name type="synonym">Sphacelia segetum</name>
    <dbReference type="NCBI Taxonomy" id="1111077"/>
    <lineage>
        <taxon>Eukaryota</taxon>
        <taxon>Fungi</taxon>
        <taxon>Dikarya</taxon>
        <taxon>Ascomycota</taxon>
        <taxon>Pezizomycotina</taxon>
        <taxon>Sordariomycetes</taxon>
        <taxon>Hypocreomycetidae</taxon>
        <taxon>Hypocreales</taxon>
        <taxon>Clavicipitaceae</taxon>
        <taxon>Claviceps</taxon>
    </lineage>
</organism>
<comment type="caution">
    <text evidence="1">The sequence shown here is derived from an EMBL/GenBank/DDBJ whole genome shotgun (WGS) entry which is preliminary data.</text>
</comment>